<gene>
    <name evidence="5" type="ORF">BSL78_10286</name>
</gene>
<dbReference type="Pfam" id="PF00106">
    <property type="entry name" value="adh_short"/>
    <property type="match status" value="2"/>
</dbReference>
<evidence type="ECO:0000313" key="6">
    <source>
        <dbReference type="Proteomes" id="UP000230750"/>
    </source>
</evidence>
<dbReference type="PRINTS" id="PR00081">
    <property type="entry name" value="GDHRDH"/>
</dbReference>
<dbReference type="SUPFAM" id="SSF51735">
    <property type="entry name" value="NAD(P)-binding Rossmann-fold domains"/>
    <property type="match status" value="1"/>
</dbReference>
<proteinExistence type="inferred from homology"/>
<sequence>MPNIAVVTGANKGIGFAIVRSLCQKLDRSDVVYLTSRDESRGLGAIEKLKEEGLSPCYHQLDIGDEESVIRLKEDLEKAHGGIDILINNVGIASWENDLPFMEKVERTLKTNFFDTLKTYNTLSSILRSNSRVVFLASGLGHTCYRKISSELKNCFREAKSEDDVQKLMQKFISDVRTGNHGEMGWQRGEDTFPPYSVSKLGVITATKVLAENLKDGPRDGILINTCCPGFVATDLNNHRGRRTIDEGAVTPVLLALIPRGSSQPQGKYMDAHQKIQDFLTE</sequence>
<keyword evidence="6" id="KW-1185">Reference proteome</keyword>
<evidence type="ECO:0000256" key="2">
    <source>
        <dbReference type="ARBA" id="ARBA00022857"/>
    </source>
</evidence>
<evidence type="ECO:0000256" key="3">
    <source>
        <dbReference type="ARBA" id="ARBA00023002"/>
    </source>
</evidence>
<keyword evidence="3" id="KW-0560">Oxidoreductase</keyword>
<dbReference type="OrthoDB" id="7289984at2759"/>
<dbReference type="GO" id="GO:0004090">
    <property type="term" value="F:carbonyl reductase (NADPH) activity"/>
    <property type="evidence" value="ECO:0007669"/>
    <property type="project" value="TreeGrafter"/>
</dbReference>
<dbReference type="Gene3D" id="3.40.50.720">
    <property type="entry name" value="NAD(P)-binding Rossmann-like Domain"/>
    <property type="match status" value="1"/>
</dbReference>
<accession>A0A2G8KXV7</accession>
<dbReference type="EMBL" id="MRZV01000312">
    <property type="protein sequence ID" value="PIK52853.1"/>
    <property type="molecule type" value="Genomic_DNA"/>
</dbReference>
<dbReference type="PANTHER" id="PTHR43963">
    <property type="entry name" value="CARBONYL REDUCTASE 1-RELATED"/>
    <property type="match status" value="1"/>
</dbReference>
<dbReference type="PRINTS" id="PR00080">
    <property type="entry name" value="SDRFAMILY"/>
</dbReference>
<evidence type="ECO:0000256" key="1">
    <source>
        <dbReference type="ARBA" id="ARBA00006484"/>
    </source>
</evidence>
<comment type="similarity">
    <text evidence="1 4">Belongs to the short-chain dehydrogenases/reductases (SDR) family.</text>
</comment>
<dbReference type="PANTHER" id="PTHR43963:SF4">
    <property type="entry name" value="CARBONYL REDUCTASE (NADPH)"/>
    <property type="match status" value="1"/>
</dbReference>
<dbReference type="InterPro" id="IPR002347">
    <property type="entry name" value="SDR_fam"/>
</dbReference>
<evidence type="ECO:0000256" key="4">
    <source>
        <dbReference type="RuleBase" id="RU000363"/>
    </source>
</evidence>
<evidence type="ECO:0000313" key="5">
    <source>
        <dbReference type="EMBL" id="PIK52853.1"/>
    </source>
</evidence>
<name>A0A2G8KXV7_STIJA</name>
<dbReference type="InterPro" id="IPR036291">
    <property type="entry name" value="NAD(P)-bd_dom_sf"/>
</dbReference>
<keyword evidence="2" id="KW-0521">NADP</keyword>
<reference evidence="5 6" key="1">
    <citation type="journal article" date="2017" name="PLoS Biol.">
        <title>The sea cucumber genome provides insights into morphological evolution and visceral regeneration.</title>
        <authorList>
            <person name="Zhang X."/>
            <person name="Sun L."/>
            <person name="Yuan J."/>
            <person name="Sun Y."/>
            <person name="Gao Y."/>
            <person name="Zhang L."/>
            <person name="Li S."/>
            <person name="Dai H."/>
            <person name="Hamel J.F."/>
            <person name="Liu C."/>
            <person name="Yu Y."/>
            <person name="Liu S."/>
            <person name="Lin W."/>
            <person name="Guo K."/>
            <person name="Jin S."/>
            <person name="Xu P."/>
            <person name="Storey K.B."/>
            <person name="Huan P."/>
            <person name="Zhang T."/>
            <person name="Zhou Y."/>
            <person name="Zhang J."/>
            <person name="Lin C."/>
            <person name="Li X."/>
            <person name="Xing L."/>
            <person name="Huo D."/>
            <person name="Sun M."/>
            <person name="Wang L."/>
            <person name="Mercier A."/>
            <person name="Li F."/>
            <person name="Yang H."/>
            <person name="Xiang J."/>
        </authorList>
    </citation>
    <scope>NUCLEOTIDE SEQUENCE [LARGE SCALE GENOMIC DNA]</scope>
    <source>
        <strain evidence="5">Shaxun</strain>
        <tissue evidence="5">Muscle</tissue>
    </source>
</reference>
<dbReference type="Proteomes" id="UP000230750">
    <property type="component" value="Unassembled WGS sequence"/>
</dbReference>
<comment type="caution">
    <text evidence="5">The sequence shown here is derived from an EMBL/GenBank/DDBJ whole genome shotgun (WGS) entry which is preliminary data.</text>
</comment>
<dbReference type="AlphaFoldDB" id="A0A2G8KXV7"/>
<dbReference type="STRING" id="307972.A0A2G8KXV7"/>
<protein>
    <submittedName>
        <fullName evidence="5">Putative carbonyl reductase</fullName>
    </submittedName>
</protein>
<organism evidence="5 6">
    <name type="scientific">Stichopus japonicus</name>
    <name type="common">Sea cucumber</name>
    <dbReference type="NCBI Taxonomy" id="307972"/>
    <lineage>
        <taxon>Eukaryota</taxon>
        <taxon>Metazoa</taxon>
        <taxon>Echinodermata</taxon>
        <taxon>Eleutherozoa</taxon>
        <taxon>Echinozoa</taxon>
        <taxon>Holothuroidea</taxon>
        <taxon>Aspidochirotacea</taxon>
        <taxon>Aspidochirotida</taxon>
        <taxon>Stichopodidae</taxon>
        <taxon>Apostichopus</taxon>
    </lineage>
</organism>